<dbReference type="OrthoDB" id="6195504at2"/>
<dbReference type="InterPro" id="IPR009702">
    <property type="entry name" value="DUF1284"/>
</dbReference>
<dbReference type="Pfam" id="PF06935">
    <property type="entry name" value="DUF1284"/>
    <property type="match status" value="1"/>
</dbReference>
<protein>
    <recommendedName>
        <fullName evidence="3">DUF1284 domain-containing protein</fullName>
    </recommendedName>
</protein>
<evidence type="ECO:0000313" key="2">
    <source>
        <dbReference type="Proteomes" id="UP000225972"/>
    </source>
</evidence>
<dbReference type="RefSeq" id="WP_099245013.1">
    <property type="nucleotide sequence ID" value="NZ_FXXP01000002.1"/>
</dbReference>
<reference evidence="2" key="1">
    <citation type="submission" date="2017-05" db="EMBL/GenBank/DDBJ databases">
        <authorList>
            <person name="Rodrigo-Torres L."/>
            <person name="Arahal R. D."/>
            <person name="Lucena T."/>
        </authorList>
    </citation>
    <scope>NUCLEOTIDE SEQUENCE [LARGE SCALE GENOMIC DNA]</scope>
    <source>
        <strain evidence="2">CECT 8649</strain>
    </source>
</reference>
<dbReference type="AlphaFoldDB" id="A0A238JDR2"/>
<sequence length="143" mass="15997">MSDTPPLRFRPHHFLCALGFQGKGYSDDFTANMRAIVMGRLRTPEGRETRIKLTGYADDICAPCPKRQGRLCTNQQSISQLDRSHAAALKLQPHEELTWGEALQRIKQNVPPGALSTVCSGCQWLEYGLCEDALKRLHDSDEG</sequence>
<gene>
    <name evidence="1" type="ORF">TRP8649_02098</name>
</gene>
<accession>A0A238JDR2</accession>
<proteinExistence type="predicted"/>
<organism evidence="1 2">
    <name type="scientific">Pelagimonas phthalicica</name>
    <dbReference type="NCBI Taxonomy" id="1037362"/>
    <lineage>
        <taxon>Bacteria</taxon>
        <taxon>Pseudomonadati</taxon>
        <taxon>Pseudomonadota</taxon>
        <taxon>Alphaproteobacteria</taxon>
        <taxon>Rhodobacterales</taxon>
        <taxon>Roseobacteraceae</taxon>
        <taxon>Pelagimonas</taxon>
    </lineage>
</organism>
<evidence type="ECO:0000313" key="1">
    <source>
        <dbReference type="EMBL" id="SMX27986.1"/>
    </source>
</evidence>
<name>A0A238JDR2_9RHOB</name>
<dbReference type="EMBL" id="FXXP01000002">
    <property type="protein sequence ID" value="SMX27986.1"/>
    <property type="molecule type" value="Genomic_DNA"/>
</dbReference>
<dbReference type="Proteomes" id="UP000225972">
    <property type="component" value="Unassembled WGS sequence"/>
</dbReference>
<evidence type="ECO:0008006" key="3">
    <source>
        <dbReference type="Google" id="ProtNLM"/>
    </source>
</evidence>
<keyword evidence="2" id="KW-1185">Reference proteome</keyword>